<keyword evidence="1" id="KW-0175">Coiled coil</keyword>
<reference evidence="3 7" key="3">
    <citation type="submission" date="2024-07" db="EMBL/GenBank/DDBJ databases">
        <title>Genomic Encyclopedia of Type Strains, Phase V (KMG-V): Genome sequencing to study the core and pangenomes of soil and plant-associated prokaryotes.</title>
        <authorList>
            <person name="Whitman W."/>
        </authorList>
    </citation>
    <scope>NUCLEOTIDE SEQUENCE [LARGE SCALE GENOMIC DNA]</scope>
    <source>
        <strain evidence="3 7">USDA 222</strain>
    </source>
</reference>
<keyword evidence="7" id="KW-1185">Reference proteome</keyword>
<reference evidence="2 5" key="1">
    <citation type="submission" date="2015-09" db="EMBL/GenBank/DDBJ databases">
        <title>Draft Genome Sequence of the Strain BR 3267 (Bradyrhizobium yuanmingense) recommended as inoculant for cowpea in Brazil.</title>
        <authorList>
            <person name="Simoes-Araujo J.L."/>
            <person name="Zilli J.E."/>
        </authorList>
    </citation>
    <scope>NUCLEOTIDE SEQUENCE [LARGE SCALE GENOMIC DNA]</scope>
    <source>
        <strain evidence="2 5">BR3267</strain>
    </source>
</reference>
<proteinExistence type="predicted"/>
<dbReference type="EMBL" id="FMAE01000008">
    <property type="protein sequence ID" value="SCB46069.1"/>
    <property type="molecule type" value="Genomic_DNA"/>
</dbReference>
<dbReference type="Proteomes" id="UP000051380">
    <property type="component" value="Unassembled WGS sequence"/>
</dbReference>
<protein>
    <submittedName>
        <fullName evidence="3">Ferritin-like metal-binding protein YciE</fullName>
    </submittedName>
</protein>
<sequence length="165" mass="18412">MANAARDTFVVGLRNAHAMEVQARELMERQSERLDEYPEVKAKITAHLQETNEQLRRLEKCLEACGESTSSLKDTAQSVMANMMAMAHSVAGDEILKNTFANNAFENFEIAAYKSLLALCGAAGMPEAKEPLETSLKEEQRMAAWIDSNVEKVTMEYLTHQRQAA</sequence>
<accession>A0A0R3C0A0</accession>
<dbReference type="Proteomes" id="UP001565474">
    <property type="component" value="Unassembled WGS sequence"/>
</dbReference>
<dbReference type="STRING" id="108015.GA0061099_1008294"/>
<evidence type="ECO:0000313" key="4">
    <source>
        <dbReference type="EMBL" id="SCB46069.1"/>
    </source>
</evidence>
<dbReference type="Proteomes" id="UP000183174">
    <property type="component" value="Unassembled WGS sequence"/>
</dbReference>
<evidence type="ECO:0000256" key="1">
    <source>
        <dbReference type="SAM" id="Coils"/>
    </source>
</evidence>
<dbReference type="InterPro" id="IPR009078">
    <property type="entry name" value="Ferritin-like_SF"/>
</dbReference>
<evidence type="ECO:0000313" key="6">
    <source>
        <dbReference type="Proteomes" id="UP000183174"/>
    </source>
</evidence>
<evidence type="ECO:0000313" key="7">
    <source>
        <dbReference type="Proteomes" id="UP001565474"/>
    </source>
</evidence>
<dbReference type="SUPFAM" id="SSF47240">
    <property type="entry name" value="Ferritin-like"/>
    <property type="match status" value="1"/>
</dbReference>
<evidence type="ECO:0000313" key="5">
    <source>
        <dbReference type="Proteomes" id="UP000051380"/>
    </source>
</evidence>
<dbReference type="OrthoDB" id="7273732at2"/>
<dbReference type="EMBL" id="JBGBZN010000002">
    <property type="protein sequence ID" value="MEY9474346.1"/>
    <property type="molecule type" value="Genomic_DNA"/>
</dbReference>
<name>A0A0R3C0A0_9BRAD</name>
<gene>
    <name evidence="3" type="ORF">ABH992_006745</name>
    <name evidence="2" type="ORF">AOQ72_34910</name>
    <name evidence="4" type="ORF">GA0061099_1008294</name>
</gene>
<evidence type="ECO:0000313" key="3">
    <source>
        <dbReference type="EMBL" id="MEY9474346.1"/>
    </source>
</evidence>
<dbReference type="AlphaFoldDB" id="A0A0R3C0A0"/>
<dbReference type="EMBL" id="LJYF01000034">
    <property type="protein sequence ID" value="KRP91007.1"/>
    <property type="molecule type" value="Genomic_DNA"/>
</dbReference>
<dbReference type="InterPro" id="IPR010287">
    <property type="entry name" value="DUF892_YciF-like"/>
</dbReference>
<dbReference type="RefSeq" id="WP_036013491.1">
    <property type="nucleotide sequence ID" value="NZ_FMAE01000008.1"/>
</dbReference>
<dbReference type="Pfam" id="PF05974">
    <property type="entry name" value="DUF892"/>
    <property type="match status" value="1"/>
</dbReference>
<dbReference type="Gene3D" id="1.20.1260.10">
    <property type="match status" value="1"/>
</dbReference>
<dbReference type="InterPro" id="IPR012347">
    <property type="entry name" value="Ferritin-like"/>
</dbReference>
<organism evidence="2 5">
    <name type="scientific">Bradyrhizobium yuanmingense</name>
    <dbReference type="NCBI Taxonomy" id="108015"/>
    <lineage>
        <taxon>Bacteria</taxon>
        <taxon>Pseudomonadati</taxon>
        <taxon>Pseudomonadota</taxon>
        <taxon>Alphaproteobacteria</taxon>
        <taxon>Hyphomicrobiales</taxon>
        <taxon>Nitrobacteraceae</taxon>
        <taxon>Bradyrhizobium</taxon>
    </lineage>
</organism>
<feature type="coiled-coil region" evidence="1">
    <location>
        <begin position="41"/>
        <end position="68"/>
    </location>
</feature>
<reference evidence="4 6" key="2">
    <citation type="submission" date="2016-08" db="EMBL/GenBank/DDBJ databases">
        <authorList>
            <person name="Seilhamer J.J."/>
        </authorList>
    </citation>
    <scope>NUCLEOTIDE SEQUENCE [LARGE SCALE GENOMIC DNA]</scope>
    <source>
        <strain evidence="4 6">CCBAU 10071</strain>
    </source>
</reference>
<evidence type="ECO:0000313" key="2">
    <source>
        <dbReference type="EMBL" id="KRP91007.1"/>
    </source>
</evidence>